<dbReference type="GO" id="GO:0052621">
    <property type="term" value="F:diguanylate cyclase activity"/>
    <property type="evidence" value="ECO:0007669"/>
    <property type="project" value="TreeGrafter"/>
</dbReference>
<dbReference type="SMART" id="SM00267">
    <property type="entry name" value="GGDEF"/>
    <property type="match status" value="1"/>
</dbReference>
<name>A0A3R5ZLM7_9FIRM</name>
<dbReference type="Gene3D" id="3.30.70.270">
    <property type="match status" value="1"/>
</dbReference>
<dbReference type="GO" id="GO:0043709">
    <property type="term" value="P:cell adhesion involved in single-species biofilm formation"/>
    <property type="evidence" value="ECO:0007669"/>
    <property type="project" value="TreeGrafter"/>
</dbReference>
<dbReference type="PANTHER" id="PTHR45138:SF24">
    <property type="entry name" value="DIGUANYLATE CYCLASE DGCC-RELATED"/>
    <property type="match status" value="1"/>
</dbReference>
<dbReference type="PROSITE" id="PS50887">
    <property type="entry name" value="GGDEF"/>
    <property type="match status" value="1"/>
</dbReference>
<dbReference type="SUPFAM" id="SSF55073">
    <property type="entry name" value="Nucleotide cyclase"/>
    <property type="match status" value="1"/>
</dbReference>
<feature type="transmembrane region" description="Helical" evidence="1">
    <location>
        <begin position="149"/>
        <end position="169"/>
    </location>
</feature>
<evidence type="ECO:0000313" key="4">
    <source>
        <dbReference type="Proteomes" id="UP000283295"/>
    </source>
</evidence>
<keyword evidence="1" id="KW-1133">Transmembrane helix</keyword>
<evidence type="ECO:0000256" key="1">
    <source>
        <dbReference type="SAM" id="Phobius"/>
    </source>
</evidence>
<dbReference type="InterPro" id="IPR050469">
    <property type="entry name" value="Diguanylate_Cyclase"/>
</dbReference>
<protein>
    <submittedName>
        <fullName evidence="3">Diguanylate cyclase</fullName>
    </submittedName>
</protein>
<dbReference type="OrthoDB" id="9804955at2"/>
<feature type="transmembrane region" description="Helical" evidence="1">
    <location>
        <begin position="80"/>
        <end position="99"/>
    </location>
</feature>
<proteinExistence type="predicted"/>
<keyword evidence="1" id="KW-0472">Membrane</keyword>
<dbReference type="GO" id="GO:1902201">
    <property type="term" value="P:negative regulation of bacterial-type flagellum-dependent cell motility"/>
    <property type="evidence" value="ECO:0007669"/>
    <property type="project" value="TreeGrafter"/>
</dbReference>
<evidence type="ECO:0000259" key="2">
    <source>
        <dbReference type="PROSITE" id="PS50887"/>
    </source>
</evidence>
<feature type="transmembrane region" description="Helical" evidence="1">
    <location>
        <begin position="111"/>
        <end position="129"/>
    </location>
</feature>
<gene>
    <name evidence="3" type="ORF">DWX94_06585</name>
</gene>
<evidence type="ECO:0000313" key="3">
    <source>
        <dbReference type="EMBL" id="RGS43021.1"/>
    </source>
</evidence>
<feature type="transmembrane region" description="Helical" evidence="1">
    <location>
        <begin position="6"/>
        <end position="28"/>
    </location>
</feature>
<dbReference type="PANTHER" id="PTHR45138">
    <property type="entry name" value="REGULATORY COMPONENTS OF SENSORY TRANSDUCTION SYSTEM"/>
    <property type="match status" value="1"/>
</dbReference>
<dbReference type="InterPro" id="IPR043128">
    <property type="entry name" value="Rev_trsase/Diguanyl_cyclase"/>
</dbReference>
<sequence length="554" mass="63186">MDRTAVFNIAFEMWGILICLFAFAVIFLQKNNNRDKKKVSLCMEAACIILLVADMLSWYYQGRSGQTAYYMLKISNFGVFFINYLYMTLFTFYLLVILNRGEIKMPARARGVVVLSAAGIVLLIISQFSDKLFYYIDDNNFYNRSSGYLLSQLIAVAGLVLSFSILLQYKKRLEKRVFWSSVLYFILPCISTVVVIFYYGISFQTISVVASTQIMFAVDMVEMDRSLARSRQEVERTKYEAEHDLLTGMYNKTAGMQRIREYIDNMTDEDSASLVFVDIDDFKSVNDTYGHAVGDYWIEKVAKFLRSDCYEEDVACRYGGDEYVVLHKGLSDISVLESKVIRFARKLQRKAMERGQNVHCSAGICQINGSGFSTEECMNVADTALYEAKKKGKNASVIHSISRDGTDRVTVLDKIETDIKKAQSRVEARISYMYTDIIYVNYENNKYRVIKGDSELNNAVSCANNYDEVIGLISNRFESDRSRKIVRDFLSRERMESYTGGNMGYQTENLRRRVLSVSCANNHGGASLIHAVPVDEDGDRGYFVVVQDLDIYAG</sequence>
<feature type="transmembrane region" description="Helical" evidence="1">
    <location>
        <begin position="40"/>
        <end position="60"/>
    </location>
</feature>
<dbReference type="InterPro" id="IPR000160">
    <property type="entry name" value="GGDEF_dom"/>
</dbReference>
<feature type="transmembrane region" description="Helical" evidence="1">
    <location>
        <begin position="181"/>
        <end position="201"/>
    </location>
</feature>
<dbReference type="EMBL" id="QRVK01000012">
    <property type="protein sequence ID" value="RGS43021.1"/>
    <property type="molecule type" value="Genomic_DNA"/>
</dbReference>
<dbReference type="InterPro" id="IPR029787">
    <property type="entry name" value="Nucleotide_cyclase"/>
</dbReference>
<dbReference type="NCBIfam" id="TIGR00254">
    <property type="entry name" value="GGDEF"/>
    <property type="match status" value="1"/>
</dbReference>
<keyword evidence="1" id="KW-0812">Transmembrane</keyword>
<comment type="caution">
    <text evidence="3">The sequence shown here is derived from an EMBL/GenBank/DDBJ whole genome shotgun (WGS) entry which is preliminary data.</text>
</comment>
<dbReference type="CDD" id="cd01949">
    <property type="entry name" value="GGDEF"/>
    <property type="match status" value="1"/>
</dbReference>
<dbReference type="Pfam" id="PF00990">
    <property type="entry name" value="GGDEF"/>
    <property type="match status" value="1"/>
</dbReference>
<dbReference type="Proteomes" id="UP000283295">
    <property type="component" value="Unassembled WGS sequence"/>
</dbReference>
<dbReference type="AlphaFoldDB" id="A0A3R5ZLM7"/>
<dbReference type="GO" id="GO:0005886">
    <property type="term" value="C:plasma membrane"/>
    <property type="evidence" value="ECO:0007669"/>
    <property type="project" value="TreeGrafter"/>
</dbReference>
<accession>A0A3R5ZLM7</accession>
<organism evidence="3 4">
    <name type="scientific">Coprococcus eutactus</name>
    <dbReference type="NCBI Taxonomy" id="33043"/>
    <lineage>
        <taxon>Bacteria</taxon>
        <taxon>Bacillati</taxon>
        <taxon>Bacillota</taxon>
        <taxon>Clostridia</taxon>
        <taxon>Lachnospirales</taxon>
        <taxon>Lachnospiraceae</taxon>
        <taxon>Coprococcus</taxon>
    </lineage>
</organism>
<feature type="domain" description="GGDEF" evidence="2">
    <location>
        <begin position="270"/>
        <end position="401"/>
    </location>
</feature>
<reference evidence="3 4" key="1">
    <citation type="submission" date="2018-08" db="EMBL/GenBank/DDBJ databases">
        <title>A genome reference for cultivated species of the human gut microbiota.</title>
        <authorList>
            <person name="Zou Y."/>
            <person name="Xue W."/>
            <person name="Luo G."/>
        </authorList>
    </citation>
    <scope>NUCLEOTIDE SEQUENCE [LARGE SCALE GENOMIC DNA]</scope>
    <source>
        <strain evidence="3 4">AF22-21</strain>
    </source>
</reference>